<keyword evidence="4" id="KW-0472">Membrane</keyword>
<gene>
    <name evidence="6" type="ORF">SAMN05216505_10281</name>
</gene>
<evidence type="ECO:0000256" key="3">
    <source>
        <dbReference type="ARBA" id="ARBA00022989"/>
    </source>
</evidence>
<dbReference type="Proteomes" id="UP000182100">
    <property type="component" value="Unassembled WGS sequence"/>
</dbReference>
<dbReference type="Gene3D" id="1.20.1540.10">
    <property type="entry name" value="Rhomboid-like"/>
    <property type="match status" value="1"/>
</dbReference>
<dbReference type="GO" id="GO:0016020">
    <property type="term" value="C:membrane"/>
    <property type="evidence" value="ECO:0007669"/>
    <property type="project" value="UniProtKB-SubCell"/>
</dbReference>
<dbReference type="STRING" id="67344.SAMN05216505_10281"/>
<comment type="subcellular location">
    <subcellularLocation>
        <location evidence="1">Membrane</location>
        <topology evidence="1">Multi-pass membrane protein</topology>
    </subcellularLocation>
</comment>
<evidence type="ECO:0000313" key="6">
    <source>
        <dbReference type="EMBL" id="SDC41591.1"/>
    </source>
</evidence>
<evidence type="ECO:0000256" key="2">
    <source>
        <dbReference type="ARBA" id="ARBA00022692"/>
    </source>
</evidence>
<keyword evidence="2" id="KW-0812">Transmembrane</keyword>
<keyword evidence="7" id="KW-1185">Reference proteome</keyword>
<dbReference type="AlphaFoldDB" id="A0A1G6LEC5"/>
<evidence type="ECO:0008006" key="8">
    <source>
        <dbReference type="Google" id="ProtNLM"/>
    </source>
</evidence>
<dbReference type="InterPro" id="IPR035952">
    <property type="entry name" value="Rhomboid-like_sf"/>
</dbReference>
<feature type="region of interest" description="Disordered" evidence="5">
    <location>
        <begin position="1"/>
        <end position="31"/>
    </location>
</feature>
<dbReference type="SUPFAM" id="SSF144091">
    <property type="entry name" value="Rhomboid-like"/>
    <property type="match status" value="1"/>
</dbReference>
<proteinExistence type="predicted"/>
<feature type="region of interest" description="Disordered" evidence="5">
    <location>
        <begin position="105"/>
        <end position="128"/>
    </location>
</feature>
<evidence type="ECO:0000256" key="5">
    <source>
        <dbReference type="SAM" id="MobiDB-lite"/>
    </source>
</evidence>
<dbReference type="EMBL" id="FMZK01000002">
    <property type="protein sequence ID" value="SDC41591.1"/>
    <property type="molecule type" value="Genomic_DNA"/>
</dbReference>
<accession>A0A1G6LEC5</accession>
<sequence>MPGYASQEYGTPLLEDTEDGLSSGTDPGLRPSPLRLPAWIVPGLWFVLQAVHSSGAGVTGAGTVAHLAHVAGFVAGTLIARPLEPGTPPPPEPGGVLFGRQTRRSWQDHTPGAGQRGGPSYRPAGGRGGLRAGTGAPCLMACPASIPYAMSRRRFHTC</sequence>
<keyword evidence="3" id="KW-1133">Transmembrane helix</keyword>
<evidence type="ECO:0000313" key="7">
    <source>
        <dbReference type="Proteomes" id="UP000182100"/>
    </source>
</evidence>
<reference evidence="7" key="1">
    <citation type="submission" date="2016-10" db="EMBL/GenBank/DDBJ databases">
        <authorList>
            <person name="Varghese N."/>
            <person name="Submissions S."/>
        </authorList>
    </citation>
    <scope>NUCLEOTIDE SEQUENCE [LARGE SCALE GENOMIC DNA]</scope>
    <source>
        <strain evidence="7">CGMCC 4.3504</strain>
    </source>
</reference>
<evidence type="ECO:0000256" key="1">
    <source>
        <dbReference type="ARBA" id="ARBA00004141"/>
    </source>
</evidence>
<protein>
    <recommendedName>
        <fullName evidence="8">Rhomboid family protein</fullName>
    </recommendedName>
</protein>
<name>A0A1G6LEC5_9ACTN</name>
<organism evidence="6 7">
    <name type="scientific">Streptomyces prasinopilosus</name>
    <dbReference type="NCBI Taxonomy" id="67344"/>
    <lineage>
        <taxon>Bacteria</taxon>
        <taxon>Bacillati</taxon>
        <taxon>Actinomycetota</taxon>
        <taxon>Actinomycetes</taxon>
        <taxon>Kitasatosporales</taxon>
        <taxon>Streptomycetaceae</taxon>
        <taxon>Streptomyces</taxon>
    </lineage>
</organism>
<evidence type="ECO:0000256" key="4">
    <source>
        <dbReference type="ARBA" id="ARBA00023136"/>
    </source>
</evidence>